<dbReference type="Proteomes" id="UP000008748">
    <property type="component" value="Unassembled WGS sequence"/>
</dbReference>
<keyword evidence="1" id="KW-0472">Membrane</keyword>
<comment type="caution">
    <text evidence="2">The sequence shown here is derived from an EMBL/GenBank/DDBJ whole genome shotgun (WGS) entry which is preliminary data.</text>
</comment>
<evidence type="ECO:0000313" key="3">
    <source>
        <dbReference type="Proteomes" id="UP000008748"/>
    </source>
</evidence>
<sequence length="214" mass="24026">MSVHNRYKVFSTQSPLADVFKKASRHSRWISILKFFLPLAALSVAFVFCWFTFFFAPTASEPIVLDNEEEGIAKLTMLNPKLEGYTRAHEPYWLKAERAFQDRTHSGTIGLKNITAGAFVGKQKRVFLDAQGGFYDNTNGYLQLDKPFTITTNDGMVAQFMTANINLSEGHLNTNRPVNIQRAGLQLAANALQIREKGQNIYFHGGVHLVIGQP</sequence>
<dbReference type="AlphaFoldDB" id="J0YP95"/>
<evidence type="ECO:0000256" key="1">
    <source>
        <dbReference type="SAM" id="Phobius"/>
    </source>
</evidence>
<dbReference type="InterPro" id="IPR010664">
    <property type="entry name" value="LipoPS_assembly_LptC-rel"/>
</dbReference>
<keyword evidence="1" id="KW-0812">Transmembrane</keyword>
<keyword evidence="1" id="KW-1133">Transmembrane helix</keyword>
<dbReference type="HOGENOM" id="CLU_093446_1_0_5"/>
<protein>
    <recommendedName>
        <fullName evidence="4">LPS export ABC transporter periplasmic protein LptC</fullName>
    </recommendedName>
</protein>
<dbReference type="EMBL" id="AIMC01000020">
    <property type="protein sequence ID" value="EJF76513.1"/>
    <property type="molecule type" value="Genomic_DNA"/>
</dbReference>
<reference evidence="2 3" key="1">
    <citation type="submission" date="2012-03" db="EMBL/GenBank/DDBJ databases">
        <title>The Genome Sequence of Bartonella birtlesii LL-WM9.</title>
        <authorList>
            <consortium name="The Broad Institute Genome Sequencing Platform"/>
            <consortium name="The Broad Institute Genome Sequencing Center for Infectious Disease"/>
            <person name="Feldgarden M."/>
            <person name="Kirby J."/>
            <person name="Kosoy M."/>
            <person name="Birtles R."/>
            <person name="Probert W.S."/>
            <person name="Chiaraviglio L."/>
            <person name="Young S.K."/>
            <person name="Zeng Q."/>
            <person name="Gargeya S."/>
            <person name="Fitzgerald M."/>
            <person name="Haas B."/>
            <person name="Abouelleil A."/>
            <person name="Alvarado L."/>
            <person name="Arachchi H.M."/>
            <person name="Berlin A."/>
            <person name="Chapman S.B."/>
            <person name="Gearin G."/>
            <person name="Goldberg J."/>
            <person name="Griggs A."/>
            <person name="Gujja S."/>
            <person name="Hansen M."/>
            <person name="Heiman D."/>
            <person name="Howarth C."/>
            <person name="Larimer J."/>
            <person name="Lui A."/>
            <person name="MacDonald P.J.P."/>
            <person name="McCowen C."/>
            <person name="Montmayeur A."/>
            <person name="Murphy C."/>
            <person name="Neiman D."/>
            <person name="Pearson M."/>
            <person name="Priest M."/>
            <person name="Roberts A."/>
            <person name="Saif S."/>
            <person name="Shea T."/>
            <person name="Sisk P."/>
            <person name="Stolte C."/>
            <person name="Sykes S."/>
            <person name="Wortman J."/>
            <person name="Nusbaum C."/>
            <person name="Birren B."/>
        </authorList>
    </citation>
    <scope>NUCLEOTIDE SEQUENCE [LARGE SCALE GENOMIC DNA]</scope>
    <source>
        <strain evidence="2 3">LL-WM9</strain>
    </source>
</reference>
<evidence type="ECO:0000313" key="2">
    <source>
        <dbReference type="EMBL" id="EJF76513.1"/>
    </source>
</evidence>
<dbReference type="RefSeq" id="WP_006589975.1">
    <property type="nucleotide sequence ID" value="NZ_JH725077.1"/>
</dbReference>
<dbReference type="PATRIC" id="fig|1094552.3.peg.1183"/>
<organism evidence="2 3">
    <name type="scientific">Bartonella birtlesii LL-WM9</name>
    <dbReference type="NCBI Taxonomy" id="1094552"/>
    <lineage>
        <taxon>Bacteria</taxon>
        <taxon>Pseudomonadati</taxon>
        <taxon>Pseudomonadota</taxon>
        <taxon>Alphaproteobacteria</taxon>
        <taxon>Hyphomicrobiales</taxon>
        <taxon>Bartonellaceae</taxon>
        <taxon>Bartonella</taxon>
    </lineage>
</organism>
<name>J0YP95_9HYPH</name>
<proteinExistence type="predicted"/>
<feature type="transmembrane region" description="Helical" evidence="1">
    <location>
        <begin position="35"/>
        <end position="56"/>
    </location>
</feature>
<keyword evidence="3" id="KW-1185">Reference proteome</keyword>
<accession>J0YP95</accession>
<evidence type="ECO:0008006" key="4">
    <source>
        <dbReference type="Google" id="ProtNLM"/>
    </source>
</evidence>
<dbReference type="Pfam" id="PF06835">
    <property type="entry name" value="LptC"/>
    <property type="match status" value="1"/>
</dbReference>
<gene>
    <name evidence="2" type="ORF">ME7_01057</name>
</gene>